<evidence type="ECO:0000256" key="7">
    <source>
        <dbReference type="ARBA" id="ARBA00023242"/>
    </source>
</evidence>
<evidence type="ECO:0000256" key="5">
    <source>
        <dbReference type="ARBA" id="ARBA00023010"/>
    </source>
</evidence>
<keyword evidence="10" id="KW-1185">Reference proteome</keyword>
<gene>
    <name evidence="9" type="primary">NUP84</name>
    <name evidence="9" type="ORF">PMZ80_000525</name>
</gene>
<feature type="compositionally biased region" description="Basic and acidic residues" evidence="8">
    <location>
        <begin position="803"/>
        <end position="814"/>
    </location>
</feature>
<sequence length="1278" mass="144377">MPPTLRSSIHGRKAVQQPESVKNSIHLAALSIKTDFLQPEQLDNEDEDMQSDHEMMSSEMEDDLDESYYNDVDAPLQSSAQELLRPLQETADRVSRQVEEFSQALDRFRGESKNLSGQKLWAATWNLMDTYAGIANKSAGRVQASSAEHKHAQKNRKSLGDTTAQKENLLLESDIWNLTSQILPCKSPELLEDAHHAENAALVQLHRYSKNDEIWAAFMEVDPVANHYEVLLDWLQERKRKTSPALKDSDLKSYDDCGRGDVMWEGGNIYTQAPIKRQKVTRAHPGPLQPADDMRTMHFRKSDSEPLVTQMDPDAALRQDAMLEVEDELYETSAWHASWELLRRGSSPDQCRNWWQDRNELWRALILRSPGVQNSSEVNKAWLRIINLASNRELAILCRDLADNQDVATDYENAVYGILSGSYSAAAPVCESIDDHLFSLINSLLIERYEQFLSAFQQKLQTPDLQEYTPLPPTTAEISNYMQSSQVDKATKAEAHQPHKYLQSALVSDDLAHFFLEMGHAAAQMAHLTGQSKVLFDNDETQVNECAQVAAQDEDVVRMATHLQLALQPLGLLDQAYDENALVLENNIINYMGLLERHAKYSLLPLYASKISAERQPRVLGRILSKVTIPKERDMQMRLMKSYSIPVYRVIYTICDYARRTWAMKLSPQREALQAAKVIEYKDKIVRVRTGFIGQVHDEDEGRVVEAHEWVNCIDTKNWGMACWLMTALYKNLLLSGKLAAAKSLSTRVELAQTSLKVTGMNLSLAALVAETPEEDGDTDMEGDATVDDHSRLASPTKRRKESKPNHPLAKETTNRSALAEQSLVWAHLELLVQAMDTLELWQDLANSVDTLPRNDPKTVKTAKKELGHALQTVHSAMQPLLDHGFLSSATDEQEDHDLRQIREHYLPECILAYNSALYFGGHAITRQHLVQCMELAQQVAQNETLTGAFVASRRMQELVTAFAHDSQALLRANEHSSASTRGRGSKRSSVSGEKGGRTDIWQVQWRADAETNTSYDGAAHNGERGRRQTTDNPAIRRTTNNTHRQSLRIEKPRDEPKPNPTKLKDYHEVIQGQLQAYKKKLSSDLEHDLSTADNELHDGMNDLAEKFEVKCSVIDGAGQVFRDHIANEVLEVDNEKIVLDEHMEEFKRVYQQKEAKLRGLWKGYVDVQKQIMELAIVVLDDADVGIINPDAVEEDATQEQTVGRDPEIDEDAAAARQKTSRELYQSALDAVDGLRAEVDDTTTEALDRNKEILKEFEVGQKKLKQKIAGFLDSVQDL</sequence>
<keyword evidence="2" id="KW-0813">Transport</keyword>
<keyword evidence="4" id="KW-0653">Protein transport</keyword>
<dbReference type="PANTHER" id="PTHR13003:SF2">
    <property type="entry name" value="NUCLEAR PORE COMPLEX PROTEIN NUP107"/>
    <property type="match status" value="1"/>
</dbReference>
<feature type="region of interest" description="Disordered" evidence="8">
    <location>
        <begin position="772"/>
        <end position="815"/>
    </location>
</feature>
<organism evidence="9 10">
    <name type="scientific">Knufia obscura</name>
    <dbReference type="NCBI Taxonomy" id="1635080"/>
    <lineage>
        <taxon>Eukaryota</taxon>
        <taxon>Fungi</taxon>
        <taxon>Dikarya</taxon>
        <taxon>Ascomycota</taxon>
        <taxon>Pezizomycotina</taxon>
        <taxon>Eurotiomycetes</taxon>
        <taxon>Chaetothyriomycetidae</taxon>
        <taxon>Chaetothyriales</taxon>
        <taxon>Trichomeriaceae</taxon>
        <taxon>Knufia</taxon>
    </lineage>
</organism>
<feature type="region of interest" description="Disordered" evidence="8">
    <location>
        <begin position="1"/>
        <end position="20"/>
    </location>
</feature>
<dbReference type="Gene3D" id="1.10.3450.20">
    <property type="match status" value="1"/>
</dbReference>
<keyword evidence="7" id="KW-0539">Nucleus</keyword>
<keyword evidence="3" id="KW-0509">mRNA transport</keyword>
<feature type="region of interest" description="Disordered" evidence="8">
    <location>
        <begin position="142"/>
        <end position="163"/>
    </location>
</feature>
<evidence type="ECO:0000313" key="10">
    <source>
        <dbReference type="Proteomes" id="UP001334248"/>
    </source>
</evidence>
<feature type="compositionally biased region" description="Low complexity" evidence="8">
    <location>
        <begin position="977"/>
        <end position="993"/>
    </location>
</feature>
<dbReference type="InterPro" id="IPR007252">
    <property type="entry name" value="Nup84/Nup107"/>
</dbReference>
<comment type="caution">
    <text evidence="9">The sequence shown here is derived from an EMBL/GenBank/DDBJ whole genome shotgun (WGS) entry which is preliminary data.</text>
</comment>
<dbReference type="RefSeq" id="XP_064734472.1">
    <property type="nucleotide sequence ID" value="XM_064868975.1"/>
</dbReference>
<dbReference type="Gene3D" id="1.20.190.50">
    <property type="match status" value="1"/>
</dbReference>
<evidence type="ECO:0000256" key="8">
    <source>
        <dbReference type="SAM" id="MobiDB-lite"/>
    </source>
</evidence>
<comment type="subcellular location">
    <subcellularLocation>
        <location evidence="1">Nucleus</location>
        <location evidence="1">Nuclear pore complex</location>
    </subcellularLocation>
</comment>
<keyword evidence="5" id="KW-0811">Translocation</keyword>
<evidence type="ECO:0000256" key="2">
    <source>
        <dbReference type="ARBA" id="ARBA00022448"/>
    </source>
</evidence>
<dbReference type="GeneID" id="89993974"/>
<evidence type="ECO:0000256" key="4">
    <source>
        <dbReference type="ARBA" id="ARBA00022927"/>
    </source>
</evidence>
<reference evidence="9 10" key="1">
    <citation type="journal article" date="2023" name="Res Sq">
        <title>Genomic and morphological characterization of Knufia obscura isolated from the Mars 2020 spacecraft assembly facility.</title>
        <authorList>
            <person name="Chander A.M."/>
            <person name="Teixeira M.M."/>
            <person name="Singh N.K."/>
            <person name="Williams M.P."/>
            <person name="Parker C.W."/>
            <person name="Leo P."/>
            <person name="Stajich J.E."/>
            <person name="Torok T."/>
            <person name="Tighe S."/>
            <person name="Mason C.E."/>
            <person name="Venkateswaran K."/>
        </authorList>
    </citation>
    <scope>NUCLEOTIDE SEQUENCE [LARGE SCALE GENOMIC DNA]</scope>
    <source>
        <strain evidence="9 10">CCFEE 5817</strain>
    </source>
</reference>
<evidence type="ECO:0000256" key="3">
    <source>
        <dbReference type="ARBA" id="ARBA00022816"/>
    </source>
</evidence>
<dbReference type="EMBL" id="JAVHJV010000001">
    <property type="protein sequence ID" value="KAK5946382.1"/>
    <property type="molecule type" value="Genomic_DNA"/>
</dbReference>
<evidence type="ECO:0000256" key="1">
    <source>
        <dbReference type="ARBA" id="ARBA00004567"/>
    </source>
</evidence>
<feature type="compositionally biased region" description="Acidic residues" evidence="8">
    <location>
        <begin position="772"/>
        <end position="786"/>
    </location>
</feature>
<accession>A0ABR0S0I4</accession>
<name>A0ABR0S0I4_9EURO</name>
<feature type="region of interest" description="Disordered" evidence="8">
    <location>
        <begin position="974"/>
        <end position="1064"/>
    </location>
</feature>
<proteinExistence type="predicted"/>
<dbReference type="Proteomes" id="UP001334248">
    <property type="component" value="Unassembled WGS sequence"/>
</dbReference>
<feature type="compositionally biased region" description="Basic and acidic residues" evidence="8">
    <location>
        <begin position="1048"/>
        <end position="1064"/>
    </location>
</feature>
<keyword evidence="6" id="KW-0906">Nuclear pore complex</keyword>
<protein>
    <submittedName>
        <fullName evidence="9">Nucleoporin nup84</fullName>
    </submittedName>
</protein>
<evidence type="ECO:0000256" key="6">
    <source>
        <dbReference type="ARBA" id="ARBA00023132"/>
    </source>
</evidence>
<dbReference type="PANTHER" id="PTHR13003">
    <property type="entry name" value="NUP107-RELATED"/>
    <property type="match status" value="1"/>
</dbReference>
<dbReference type="Pfam" id="PF04121">
    <property type="entry name" value="Nup84_Nup100"/>
    <property type="match status" value="1"/>
</dbReference>
<evidence type="ECO:0000313" key="9">
    <source>
        <dbReference type="EMBL" id="KAK5946382.1"/>
    </source>
</evidence>